<comment type="caution">
    <text evidence="4">The sequence shown here is derived from an EMBL/GenBank/DDBJ whole genome shotgun (WGS) entry which is preliminary data.</text>
</comment>
<proteinExistence type="predicted"/>
<evidence type="ECO:0000256" key="1">
    <source>
        <dbReference type="ARBA" id="ARBA00011738"/>
    </source>
</evidence>
<dbReference type="Gene3D" id="3.30.70.100">
    <property type="match status" value="1"/>
</dbReference>
<evidence type="ECO:0000313" key="4">
    <source>
        <dbReference type="EMBL" id="HEN14261.1"/>
    </source>
</evidence>
<evidence type="ECO:0000259" key="3">
    <source>
        <dbReference type="PROSITE" id="PS51502"/>
    </source>
</evidence>
<dbReference type="AlphaFoldDB" id="A0A7C2JZ65"/>
<feature type="signal peptide" evidence="2">
    <location>
        <begin position="1"/>
        <end position="17"/>
    </location>
</feature>
<dbReference type="InterPro" id="IPR011008">
    <property type="entry name" value="Dimeric_a/b-barrel"/>
</dbReference>
<organism evidence="4">
    <name type="scientific">Schlesneria paludicola</name>
    <dbReference type="NCBI Taxonomy" id="360056"/>
    <lineage>
        <taxon>Bacteria</taxon>
        <taxon>Pseudomonadati</taxon>
        <taxon>Planctomycetota</taxon>
        <taxon>Planctomycetia</taxon>
        <taxon>Planctomycetales</taxon>
        <taxon>Planctomycetaceae</taxon>
        <taxon>Schlesneria</taxon>
    </lineage>
</organism>
<dbReference type="InterPro" id="IPR044662">
    <property type="entry name" value="HS1/DABB1-like"/>
</dbReference>
<feature type="chain" id="PRO_5028302945" evidence="2">
    <location>
        <begin position="18"/>
        <end position="135"/>
    </location>
</feature>
<dbReference type="EMBL" id="DSOK01000067">
    <property type="protein sequence ID" value="HEN14261.1"/>
    <property type="molecule type" value="Genomic_DNA"/>
</dbReference>
<feature type="domain" description="Stress-response A/B barrel" evidence="3">
    <location>
        <begin position="36"/>
        <end position="130"/>
    </location>
</feature>
<sequence>MKLAPWFCAVAAVGVLAMTVAPTHDTAAADPAGKVLRHVVMYKFKDDQTAADVQKVVDAFNGLPRKIDAIIGYEAGTNVSQEGKSEGFTHVFVVTFRDEAGRDAYLKHPAHDDYVKVVRDRREKVIVFDYWTAAK</sequence>
<name>A0A7C2JZ65_9PLAN</name>
<dbReference type="Pfam" id="PF07876">
    <property type="entry name" value="Dabb"/>
    <property type="match status" value="1"/>
</dbReference>
<dbReference type="InterPro" id="IPR013097">
    <property type="entry name" value="Dabb"/>
</dbReference>
<dbReference type="SUPFAM" id="SSF54909">
    <property type="entry name" value="Dimeric alpha+beta barrel"/>
    <property type="match status" value="1"/>
</dbReference>
<evidence type="ECO:0000256" key="2">
    <source>
        <dbReference type="SAM" id="SignalP"/>
    </source>
</evidence>
<dbReference type="PANTHER" id="PTHR33178:SF10">
    <property type="entry name" value="STRESS-RESPONSE A_B BARREL DOMAIN-CONTAINING PROTEIN"/>
    <property type="match status" value="1"/>
</dbReference>
<gene>
    <name evidence="4" type="ORF">ENQ76_02165</name>
</gene>
<accession>A0A7C2JZ65</accession>
<dbReference type="PROSITE" id="PS51502">
    <property type="entry name" value="S_R_A_B_BARREL"/>
    <property type="match status" value="1"/>
</dbReference>
<reference evidence="4" key="1">
    <citation type="journal article" date="2020" name="mSystems">
        <title>Genome- and Community-Level Interaction Insights into Carbon Utilization and Element Cycling Functions of Hydrothermarchaeota in Hydrothermal Sediment.</title>
        <authorList>
            <person name="Zhou Z."/>
            <person name="Liu Y."/>
            <person name="Xu W."/>
            <person name="Pan J."/>
            <person name="Luo Z.H."/>
            <person name="Li M."/>
        </authorList>
    </citation>
    <scope>NUCLEOTIDE SEQUENCE [LARGE SCALE GENOMIC DNA]</scope>
    <source>
        <strain evidence="4">SpSt-339</strain>
    </source>
</reference>
<dbReference type="PANTHER" id="PTHR33178">
    <property type="match status" value="1"/>
</dbReference>
<dbReference type="SMART" id="SM00886">
    <property type="entry name" value="Dabb"/>
    <property type="match status" value="1"/>
</dbReference>
<comment type="subunit">
    <text evidence="1">Homodimer.</text>
</comment>
<protein>
    <submittedName>
        <fullName evidence="4">Dabb family protein</fullName>
    </submittedName>
</protein>
<keyword evidence="2" id="KW-0732">Signal</keyword>